<reference evidence="1" key="1">
    <citation type="journal article" date="2014" name="Arch. Virol.">
        <title>Complete genome sequence of Agrotis segetum granulovirus Shanghai strain.</title>
        <authorList>
            <person name="Zhang X."/>
            <person name="Liang Z."/>
            <person name="Yin X."/>
            <person name="Wang J."/>
            <person name="Shao X."/>
        </authorList>
    </citation>
    <scope>NUCLEOTIDE SEQUENCE</scope>
    <source>
        <strain evidence="1">L1</strain>
    </source>
</reference>
<organismHost>
    <name type="scientific">Agrotis segetum</name>
    <name type="common">Turnip moth</name>
    <dbReference type="NCBI Taxonomy" id="47767"/>
</organismHost>
<accession>A0A023MIP5</accession>
<dbReference type="EMBL" id="KC994902">
    <property type="protein sequence ID" value="AHN92184.1"/>
    <property type="molecule type" value="Genomic_DNA"/>
</dbReference>
<gene>
    <name evidence="1" type="ORF">AsGV145</name>
</gene>
<name>A0A023MIP5_GVAS</name>
<organism evidence="1">
    <name type="scientific">Agrotis segetum granulosis virus</name>
    <name type="common">AsGV</name>
    <name type="synonym">Agrotis segetum granulovirus</name>
    <dbReference type="NCBI Taxonomy" id="10464"/>
    <lineage>
        <taxon>Viruses</taxon>
        <taxon>Viruses incertae sedis</taxon>
        <taxon>Naldaviricetes</taxon>
        <taxon>Lefavirales</taxon>
        <taxon>Baculoviridae</taxon>
        <taxon>Betabaculovirus</taxon>
        <taxon>Betabaculovirus agsegetum</taxon>
    </lineage>
</organism>
<sequence length="207" mass="24208">MRVVREVTAPPRASVIKMESVLEAAVERHAELISTSNKTLLLKKEINLLSLVVVDSVLTRLKEFTLKGFGACNIQDWDVIYNAHGVGFSKAPRLCLYAVMLNYYNTSFLPDEYKKPIMYLWGPEFLPNRWRNSFLKYIYYYLIPSEVPLPLTFDGYRIGTGYEYVFSYKTWNFDISLIEKNIFLNELREVMRDNISDPLRFSDEEDV</sequence>
<protein>
    <submittedName>
        <fullName evidence="1">Uncharacterized protein</fullName>
    </submittedName>
</protein>
<proteinExistence type="predicted"/>
<evidence type="ECO:0000313" key="1">
    <source>
        <dbReference type="EMBL" id="AHN92184.1"/>
    </source>
</evidence>